<dbReference type="AlphaFoldDB" id="A0A0C2MGQ2"/>
<dbReference type="EMBL" id="JWZT01005403">
    <property type="protein sequence ID" value="KII60866.1"/>
    <property type="molecule type" value="Genomic_DNA"/>
</dbReference>
<evidence type="ECO:0000256" key="1">
    <source>
        <dbReference type="SAM" id="Phobius"/>
    </source>
</evidence>
<keyword evidence="3" id="KW-1185">Reference proteome</keyword>
<proteinExistence type="predicted"/>
<keyword evidence="1" id="KW-1133">Transmembrane helix</keyword>
<evidence type="ECO:0000313" key="2">
    <source>
        <dbReference type="EMBL" id="KII60866.1"/>
    </source>
</evidence>
<accession>A0A0C2MGQ2</accession>
<sequence>MSLKSETGQFIMNLKGAKNNQRSLLTCNVTESSTEVFFGGCFITFQNSDGSIIKEYEIKYLHIFRKDSNYNITNLYINFRPTNETLKYINILLNELLITSPRANRDCMLKSTELIRAKFNFFKEIYHCKQDDPLYISTYHYNYLSSQDRTDEIHEETMKKKGRFPVNNIVIIFFAFVTIATCITIIAYKNNASRTFEQVYQNESQNSYCNTYSVY</sequence>
<reference evidence="2 3" key="1">
    <citation type="journal article" date="2014" name="Genome Biol. Evol.">
        <title>The genome of the myxosporean Thelohanellus kitauei shows adaptations to nutrient acquisition within its fish host.</title>
        <authorList>
            <person name="Yang Y."/>
            <person name="Xiong J."/>
            <person name="Zhou Z."/>
            <person name="Huo F."/>
            <person name="Miao W."/>
            <person name="Ran C."/>
            <person name="Liu Y."/>
            <person name="Zhang J."/>
            <person name="Feng J."/>
            <person name="Wang M."/>
            <person name="Wang M."/>
            <person name="Wang L."/>
            <person name="Yao B."/>
        </authorList>
    </citation>
    <scope>NUCLEOTIDE SEQUENCE [LARGE SCALE GENOMIC DNA]</scope>
    <source>
        <strain evidence="2">Wuqing</strain>
    </source>
</reference>
<feature type="transmembrane region" description="Helical" evidence="1">
    <location>
        <begin position="168"/>
        <end position="188"/>
    </location>
</feature>
<comment type="caution">
    <text evidence="2">The sequence shown here is derived from an EMBL/GenBank/DDBJ whole genome shotgun (WGS) entry which is preliminary data.</text>
</comment>
<gene>
    <name evidence="2" type="ORF">RF11_04403</name>
</gene>
<keyword evidence="1" id="KW-0812">Transmembrane</keyword>
<evidence type="ECO:0000313" key="3">
    <source>
        <dbReference type="Proteomes" id="UP000031668"/>
    </source>
</evidence>
<organism evidence="2 3">
    <name type="scientific">Thelohanellus kitauei</name>
    <name type="common">Myxosporean</name>
    <dbReference type="NCBI Taxonomy" id="669202"/>
    <lineage>
        <taxon>Eukaryota</taxon>
        <taxon>Metazoa</taxon>
        <taxon>Cnidaria</taxon>
        <taxon>Myxozoa</taxon>
        <taxon>Myxosporea</taxon>
        <taxon>Bivalvulida</taxon>
        <taxon>Platysporina</taxon>
        <taxon>Myxobolidae</taxon>
        <taxon>Thelohanellus</taxon>
    </lineage>
</organism>
<protein>
    <submittedName>
        <fullName evidence="2">Uncharacterized protein</fullName>
    </submittedName>
</protein>
<dbReference type="Proteomes" id="UP000031668">
    <property type="component" value="Unassembled WGS sequence"/>
</dbReference>
<name>A0A0C2MGQ2_THEKT</name>
<keyword evidence="1" id="KW-0472">Membrane</keyword>